<dbReference type="Proteomes" id="UP000593565">
    <property type="component" value="Unassembled WGS sequence"/>
</dbReference>
<evidence type="ECO:0000313" key="1">
    <source>
        <dbReference type="EMBL" id="KAF4072544.1"/>
    </source>
</evidence>
<proteinExistence type="predicted"/>
<name>A0A7J5ZPE9_AMEME</name>
<keyword evidence="2" id="KW-1185">Reference proteome</keyword>
<dbReference type="AlphaFoldDB" id="A0A7J5ZPE9"/>
<dbReference type="EMBL" id="JAAGNN010000025">
    <property type="protein sequence ID" value="KAF4072544.1"/>
    <property type="molecule type" value="Genomic_DNA"/>
</dbReference>
<evidence type="ECO:0000313" key="2">
    <source>
        <dbReference type="Proteomes" id="UP000593565"/>
    </source>
</evidence>
<sequence length="65" mass="7278">MLYNCFSSAITGALNKVDGIMNSYKYQSILVENNQVSASKLKMKRISTFSMTTTQTYIQINKGMA</sequence>
<comment type="caution">
    <text evidence="1">The sequence shown here is derived from an EMBL/GenBank/DDBJ whole genome shotgun (WGS) entry which is preliminary data.</text>
</comment>
<reference evidence="1 2" key="1">
    <citation type="submission" date="2020-02" db="EMBL/GenBank/DDBJ databases">
        <title>A chromosome-scale genome assembly of the black bullhead catfish (Ameiurus melas).</title>
        <authorList>
            <person name="Wen M."/>
            <person name="Zham M."/>
            <person name="Cabau C."/>
            <person name="Klopp C."/>
            <person name="Donnadieu C."/>
            <person name="Roques C."/>
            <person name="Bouchez O."/>
            <person name="Lampietro C."/>
            <person name="Jouanno E."/>
            <person name="Herpin A."/>
            <person name="Louis A."/>
            <person name="Berthelot C."/>
            <person name="Parey E."/>
            <person name="Roest-Crollius H."/>
            <person name="Braasch I."/>
            <person name="Postlethwait J."/>
            <person name="Robinson-Rechavi M."/>
            <person name="Echchiki A."/>
            <person name="Begum T."/>
            <person name="Montfort J."/>
            <person name="Schartl M."/>
            <person name="Bobe J."/>
            <person name="Guiguen Y."/>
        </authorList>
    </citation>
    <scope>NUCLEOTIDE SEQUENCE [LARGE SCALE GENOMIC DNA]</scope>
    <source>
        <strain evidence="1">M_S1</strain>
        <tissue evidence="1">Blood</tissue>
    </source>
</reference>
<organism evidence="1 2">
    <name type="scientific">Ameiurus melas</name>
    <name type="common">Black bullhead</name>
    <name type="synonym">Silurus melas</name>
    <dbReference type="NCBI Taxonomy" id="219545"/>
    <lineage>
        <taxon>Eukaryota</taxon>
        <taxon>Metazoa</taxon>
        <taxon>Chordata</taxon>
        <taxon>Craniata</taxon>
        <taxon>Vertebrata</taxon>
        <taxon>Euteleostomi</taxon>
        <taxon>Actinopterygii</taxon>
        <taxon>Neopterygii</taxon>
        <taxon>Teleostei</taxon>
        <taxon>Ostariophysi</taxon>
        <taxon>Siluriformes</taxon>
        <taxon>Ictaluridae</taxon>
        <taxon>Ameiurus</taxon>
    </lineage>
</organism>
<gene>
    <name evidence="1" type="ORF">AMELA_G00264190</name>
</gene>
<protein>
    <submittedName>
        <fullName evidence="1">Uncharacterized protein</fullName>
    </submittedName>
</protein>
<accession>A0A7J5ZPE9</accession>